<reference evidence="1" key="2">
    <citation type="submission" date="2023-05" db="EMBL/GenBank/DDBJ databases">
        <authorList>
            <consortium name="Lawrence Berkeley National Laboratory"/>
            <person name="Steindorff A."/>
            <person name="Hensen N."/>
            <person name="Bonometti L."/>
            <person name="Westerberg I."/>
            <person name="Brannstrom I.O."/>
            <person name="Guillou S."/>
            <person name="Cros-Aarteil S."/>
            <person name="Calhoun S."/>
            <person name="Haridas S."/>
            <person name="Kuo A."/>
            <person name="Mondo S."/>
            <person name="Pangilinan J."/>
            <person name="Riley R."/>
            <person name="Labutti K."/>
            <person name="Andreopoulos B."/>
            <person name="Lipzen A."/>
            <person name="Chen C."/>
            <person name="Yanf M."/>
            <person name="Daum C."/>
            <person name="Ng V."/>
            <person name="Clum A."/>
            <person name="Ohm R."/>
            <person name="Martin F."/>
            <person name="Silar P."/>
            <person name="Natvig D."/>
            <person name="Lalanne C."/>
            <person name="Gautier V."/>
            <person name="Ament-Velasquez S.L."/>
            <person name="Kruys A."/>
            <person name="Hutchinson M.I."/>
            <person name="Powell A.J."/>
            <person name="Barry K."/>
            <person name="Miller A.N."/>
            <person name="Grigoriev I.V."/>
            <person name="Debuchy R."/>
            <person name="Gladieux P."/>
            <person name="Thoren M.H."/>
            <person name="Johannesson H."/>
        </authorList>
    </citation>
    <scope>NUCLEOTIDE SEQUENCE</scope>
    <source>
        <strain evidence="1">CBS 315.58</strain>
    </source>
</reference>
<proteinExistence type="predicted"/>
<dbReference type="AlphaFoldDB" id="A0AAN7AS30"/>
<keyword evidence="2" id="KW-1185">Reference proteome</keyword>
<evidence type="ECO:0000313" key="2">
    <source>
        <dbReference type="Proteomes" id="UP001303160"/>
    </source>
</evidence>
<dbReference type="EMBL" id="MU863984">
    <property type="protein sequence ID" value="KAK4196447.1"/>
    <property type="molecule type" value="Genomic_DNA"/>
</dbReference>
<name>A0AAN7AS30_9PEZI</name>
<accession>A0AAN7AS30</accession>
<sequence>MELRDIILQPGENIAWETLHTADLDKDVYWYYYYNILLRKDTALVNKFLLDVTLLKWRDDVDGLVLRATGFQESEPLHPCLQAYVNCRRSGKLRLIRKIPDVKIEISADFNLHCLGDIDFKIKVERSRGLDMASKFRIPIYTYAYILDSRPWEPTLSANTLEPPDETSGLLTVTVDSSRVENNKDLYFYIKIIRVSRPLRVTVVEGQAVIVRNARELCWVWAPTGHCPTSTEVPKGLHIEVINATIRKEDI</sequence>
<dbReference type="Proteomes" id="UP001303160">
    <property type="component" value="Unassembled WGS sequence"/>
</dbReference>
<reference evidence="1" key="1">
    <citation type="journal article" date="2023" name="Mol. Phylogenet. Evol.">
        <title>Genome-scale phylogeny and comparative genomics of the fungal order Sordariales.</title>
        <authorList>
            <person name="Hensen N."/>
            <person name="Bonometti L."/>
            <person name="Westerberg I."/>
            <person name="Brannstrom I.O."/>
            <person name="Guillou S."/>
            <person name="Cros-Aarteil S."/>
            <person name="Calhoun S."/>
            <person name="Haridas S."/>
            <person name="Kuo A."/>
            <person name="Mondo S."/>
            <person name="Pangilinan J."/>
            <person name="Riley R."/>
            <person name="LaButti K."/>
            <person name="Andreopoulos B."/>
            <person name="Lipzen A."/>
            <person name="Chen C."/>
            <person name="Yan M."/>
            <person name="Daum C."/>
            <person name="Ng V."/>
            <person name="Clum A."/>
            <person name="Steindorff A."/>
            <person name="Ohm R.A."/>
            <person name="Martin F."/>
            <person name="Silar P."/>
            <person name="Natvig D.O."/>
            <person name="Lalanne C."/>
            <person name="Gautier V."/>
            <person name="Ament-Velasquez S.L."/>
            <person name="Kruys A."/>
            <person name="Hutchinson M.I."/>
            <person name="Powell A.J."/>
            <person name="Barry K."/>
            <person name="Miller A.N."/>
            <person name="Grigoriev I.V."/>
            <person name="Debuchy R."/>
            <person name="Gladieux P."/>
            <person name="Hiltunen Thoren M."/>
            <person name="Johannesson H."/>
        </authorList>
    </citation>
    <scope>NUCLEOTIDE SEQUENCE</scope>
    <source>
        <strain evidence="1">CBS 315.58</strain>
    </source>
</reference>
<evidence type="ECO:0000313" key="1">
    <source>
        <dbReference type="EMBL" id="KAK4196447.1"/>
    </source>
</evidence>
<comment type="caution">
    <text evidence="1">The sequence shown here is derived from an EMBL/GenBank/DDBJ whole genome shotgun (WGS) entry which is preliminary data.</text>
</comment>
<protein>
    <submittedName>
        <fullName evidence="1">Uncharacterized protein</fullName>
    </submittedName>
</protein>
<organism evidence="1 2">
    <name type="scientific">Triangularia verruculosa</name>
    <dbReference type="NCBI Taxonomy" id="2587418"/>
    <lineage>
        <taxon>Eukaryota</taxon>
        <taxon>Fungi</taxon>
        <taxon>Dikarya</taxon>
        <taxon>Ascomycota</taxon>
        <taxon>Pezizomycotina</taxon>
        <taxon>Sordariomycetes</taxon>
        <taxon>Sordariomycetidae</taxon>
        <taxon>Sordariales</taxon>
        <taxon>Podosporaceae</taxon>
        <taxon>Triangularia</taxon>
    </lineage>
</organism>
<gene>
    <name evidence="1" type="ORF">QBC40DRAFT_300247</name>
</gene>